<gene>
    <name evidence="5" type="ORF">KK078_05250</name>
</gene>
<keyword evidence="1" id="KW-0805">Transcription regulation</keyword>
<dbReference type="InterPro" id="IPR018060">
    <property type="entry name" value="HTH_AraC"/>
</dbReference>
<reference evidence="5 6" key="1">
    <citation type="submission" date="2021-05" db="EMBL/GenBank/DDBJ databases">
        <title>A Polyphasic approach of four new species of the genus Ohtaekwangia: Ohtaekwangia histidinii sp. nov., Ohtaekwangia cretensis sp. nov., Ohtaekwangia indiensis sp. nov., Ohtaekwangia reichenbachii sp. nov. from diverse environment.</title>
        <authorList>
            <person name="Octaviana S."/>
        </authorList>
    </citation>
    <scope>NUCLEOTIDE SEQUENCE [LARGE SCALE GENOMIC DNA]</scope>
    <source>
        <strain evidence="5 6">PWU37</strain>
    </source>
</reference>
<dbReference type="PANTHER" id="PTHR47893:SF1">
    <property type="entry name" value="REGULATORY PROTEIN PCHR"/>
    <property type="match status" value="1"/>
</dbReference>
<dbReference type="InterPro" id="IPR053142">
    <property type="entry name" value="PchR_regulatory_protein"/>
</dbReference>
<dbReference type="PROSITE" id="PS00041">
    <property type="entry name" value="HTH_ARAC_FAMILY_1"/>
    <property type="match status" value="1"/>
</dbReference>
<organism evidence="5 6">
    <name type="scientific">Dawidia soli</name>
    <dbReference type="NCBI Taxonomy" id="2782352"/>
    <lineage>
        <taxon>Bacteria</taxon>
        <taxon>Pseudomonadati</taxon>
        <taxon>Bacteroidota</taxon>
        <taxon>Cytophagia</taxon>
        <taxon>Cytophagales</taxon>
        <taxon>Chryseotaleaceae</taxon>
        <taxon>Dawidia</taxon>
    </lineage>
</organism>
<name>A0AAP2D6G7_9BACT</name>
<sequence length="332" mass="38094">MKLRFSSDDIQELNFVREYEEGFGVDTSIGIKEVRSSFSYKGIESNSHRIYLPGVIVSLFDGVRSTGYEYGLESDFPYMQMHFEITTGGCEYFPNAGAEPETLIYTGQHSLLFYPALKGQLKYLPMANAFSVEIELTIDFLRRIFNNDLGVLRTFGESIEKLQPSIMGNRSYPITPRIKEVIFEIRRCPYTGSLKKIFVEAKVIELLTLQIDQINTRQDNPTSSFKREDIDKLHEVRDRILQNLVTPYSIEQLARMAGLNRTKLQEGFKEVFGSTVFAYITQARMEQAKELIMDGKYASIAEVASLIGYKNPQHFTAAFKRTFGYLPKDLKY</sequence>
<dbReference type="GO" id="GO:0003700">
    <property type="term" value="F:DNA-binding transcription factor activity"/>
    <property type="evidence" value="ECO:0007669"/>
    <property type="project" value="InterPro"/>
</dbReference>
<dbReference type="Proteomes" id="UP001319180">
    <property type="component" value="Unassembled WGS sequence"/>
</dbReference>
<evidence type="ECO:0000256" key="1">
    <source>
        <dbReference type="ARBA" id="ARBA00023015"/>
    </source>
</evidence>
<evidence type="ECO:0000256" key="3">
    <source>
        <dbReference type="ARBA" id="ARBA00023163"/>
    </source>
</evidence>
<dbReference type="GO" id="GO:0043565">
    <property type="term" value="F:sequence-specific DNA binding"/>
    <property type="evidence" value="ECO:0007669"/>
    <property type="project" value="InterPro"/>
</dbReference>
<dbReference type="AlphaFoldDB" id="A0AAP2D6G7"/>
<dbReference type="InterPro" id="IPR009057">
    <property type="entry name" value="Homeodomain-like_sf"/>
</dbReference>
<keyword evidence="2" id="KW-0238">DNA-binding</keyword>
<comment type="caution">
    <text evidence="5">The sequence shown here is derived from an EMBL/GenBank/DDBJ whole genome shotgun (WGS) entry which is preliminary data.</text>
</comment>
<dbReference type="Pfam" id="PF12833">
    <property type="entry name" value="HTH_18"/>
    <property type="match status" value="1"/>
</dbReference>
<dbReference type="InterPro" id="IPR018062">
    <property type="entry name" value="HTH_AraC-typ_CS"/>
</dbReference>
<proteinExistence type="predicted"/>
<evidence type="ECO:0000313" key="6">
    <source>
        <dbReference type="Proteomes" id="UP001319180"/>
    </source>
</evidence>
<keyword evidence="3" id="KW-0804">Transcription</keyword>
<dbReference type="Gene3D" id="1.10.10.60">
    <property type="entry name" value="Homeodomain-like"/>
    <property type="match status" value="2"/>
</dbReference>
<dbReference type="RefSeq" id="WP_254089200.1">
    <property type="nucleotide sequence ID" value="NZ_JAHESC010000005.1"/>
</dbReference>
<evidence type="ECO:0000256" key="2">
    <source>
        <dbReference type="ARBA" id="ARBA00023125"/>
    </source>
</evidence>
<keyword evidence="6" id="KW-1185">Reference proteome</keyword>
<dbReference type="SMART" id="SM00342">
    <property type="entry name" value="HTH_ARAC"/>
    <property type="match status" value="1"/>
</dbReference>
<dbReference type="PROSITE" id="PS01124">
    <property type="entry name" value="HTH_ARAC_FAMILY_2"/>
    <property type="match status" value="1"/>
</dbReference>
<dbReference type="PANTHER" id="PTHR47893">
    <property type="entry name" value="REGULATORY PROTEIN PCHR"/>
    <property type="match status" value="1"/>
</dbReference>
<dbReference type="SUPFAM" id="SSF46689">
    <property type="entry name" value="Homeodomain-like"/>
    <property type="match status" value="2"/>
</dbReference>
<evidence type="ECO:0000259" key="4">
    <source>
        <dbReference type="PROSITE" id="PS01124"/>
    </source>
</evidence>
<feature type="domain" description="HTH araC/xylS-type" evidence="4">
    <location>
        <begin position="234"/>
        <end position="332"/>
    </location>
</feature>
<protein>
    <submittedName>
        <fullName evidence="5">AraC family transcriptional regulator</fullName>
    </submittedName>
</protein>
<dbReference type="PRINTS" id="PR00032">
    <property type="entry name" value="HTHARAC"/>
</dbReference>
<dbReference type="EMBL" id="JAHESC010000005">
    <property type="protein sequence ID" value="MBT1685949.1"/>
    <property type="molecule type" value="Genomic_DNA"/>
</dbReference>
<dbReference type="InterPro" id="IPR020449">
    <property type="entry name" value="Tscrpt_reg_AraC-type_HTH"/>
</dbReference>
<evidence type="ECO:0000313" key="5">
    <source>
        <dbReference type="EMBL" id="MBT1685949.1"/>
    </source>
</evidence>
<accession>A0AAP2D6G7</accession>